<evidence type="ECO:0000313" key="1">
    <source>
        <dbReference type="EMBL" id="CBX93206.1"/>
    </source>
</evidence>
<dbReference type="VEuPathDB" id="FungiDB:LEMA_uP041070.1"/>
<evidence type="ECO:0000313" key="2">
    <source>
        <dbReference type="Proteomes" id="UP000002668"/>
    </source>
</evidence>
<name>E4ZPI1_LEPMJ</name>
<sequence length="51" mass="6044">MKFWRVKQAISSSSCRSLSILCRGERISRDELYKYTNGRFLAREKGLCDQR</sequence>
<organism evidence="2">
    <name type="scientific">Leptosphaeria maculans (strain JN3 / isolate v23.1.3 / race Av1-4-5-6-7-8)</name>
    <name type="common">Blackleg fungus</name>
    <name type="synonym">Phoma lingam</name>
    <dbReference type="NCBI Taxonomy" id="985895"/>
    <lineage>
        <taxon>Eukaryota</taxon>
        <taxon>Fungi</taxon>
        <taxon>Dikarya</taxon>
        <taxon>Ascomycota</taxon>
        <taxon>Pezizomycotina</taxon>
        <taxon>Dothideomycetes</taxon>
        <taxon>Pleosporomycetidae</taxon>
        <taxon>Pleosporales</taxon>
        <taxon>Pleosporineae</taxon>
        <taxon>Leptosphaeriaceae</taxon>
        <taxon>Plenodomus</taxon>
        <taxon>Plenodomus lingam/Leptosphaeria maculans species complex</taxon>
    </lineage>
</organism>
<dbReference type="AlphaFoldDB" id="E4ZPI1"/>
<reference evidence="2" key="1">
    <citation type="journal article" date="2011" name="Nat. Commun.">
        <title>Effector diversification within compartments of the Leptosphaeria maculans genome affected by Repeat-Induced Point mutations.</title>
        <authorList>
            <person name="Rouxel T."/>
            <person name="Grandaubert J."/>
            <person name="Hane J.K."/>
            <person name="Hoede C."/>
            <person name="van de Wouw A.P."/>
            <person name="Couloux A."/>
            <person name="Dominguez V."/>
            <person name="Anthouard V."/>
            <person name="Bally P."/>
            <person name="Bourras S."/>
            <person name="Cozijnsen A.J."/>
            <person name="Ciuffetti L.M."/>
            <person name="Degrave A."/>
            <person name="Dilmaghani A."/>
            <person name="Duret L."/>
            <person name="Fudal I."/>
            <person name="Goodwin S.B."/>
            <person name="Gout L."/>
            <person name="Glaser N."/>
            <person name="Linglin J."/>
            <person name="Kema G.H.J."/>
            <person name="Lapalu N."/>
            <person name="Lawrence C.B."/>
            <person name="May K."/>
            <person name="Meyer M."/>
            <person name="Ollivier B."/>
            <person name="Poulain J."/>
            <person name="Schoch C.L."/>
            <person name="Simon A."/>
            <person name="Spatafora J.W."/>
            <person name="Stachowiak A."/>
            <person name="Turgeon B.G."/>
            <person name="Tyler B.M."/>
            <person name="Vincent D."/>
            <person name="Weissenbach J."/>
            <person name="Amselem J."/>
            <person name="Quesneville H."/>
            <person name="Oliver R.P."/>
            <person name="Wincker P."/>
            <person name="Balesdent M.-H."/>
            <person name="Howlett B.J."/>
        </authorList>
    </citation>
    <scope>NUCLEOTIDE SEQUENCE [LARGE SCALE GENOMIC DNA]</scope>
    <source>
        <strain evidence="2">JN3 / isolate v23.1.3 / race Av1-4-5-6-7-8</strain>
    </source>
</reference>
<dbReference type="Proteomes" id="UP000002668">
    <property type="component" value="Genome"/>
</dbReference>
<gene>
    <name evidence="1" type="ORF">LEMA_uP041070.1</name>
</gene>
<accession>E4ZPI1</accession>
<proteinExistence type="predicted"/>
<protein>
    <submittedName>
        <fullName evidence="1">Predicted protein</fullName>
    </submittedName>
</protein>
<dbReference type="HOGENOM" id="CLU_3106831_0_0_1"/>
<dbReference type="InParanoid" id="E4ZPI1"/>
<keyword evidence="2" id="KW-1185">Reference proteome</keyword>
<dbReference type="EMBL" id="FP929105">
    <property type="protein sequence ID" value="CBX93206.1"/>
    <property type="molecule type" value="Genomic_DNA"/>
</dbReference>